<feature type="compositionally biased region" description="Basic and acidic residues" evidence="3">
    <location>
        <begin position="59"/>
        <end position="72"/>
    </location>
</feature>
<comment type="cofactor">
    <cofactor evidence="1">
        <name>a divalent metal cation</name>
        <dbReference type="ChEBI" id="CHEBI:60240"/>
    </cofactor>
</comment>
<dbReference type="GO" id="GO:0046872">
    <property type="term" value="F:metal ion binding"/>
    <property type="evidence" value="ECO:0007669"/>
    <property type="project" value="UniProtKB-KW"/>
</dbReference>
<comment type="caution">
    <text evidence="5">The sequence shown here is derived from an EMBL/GenBank/DDBJ whole genome shotgun (WGS) entry which is preliminary data.</text>
</comment>
<sequence length="93" mass="9883">MASPDGTIVWVSGPLPGSVHDLKAARIWGLVRAPAAAGFLVLADKGYVSADPHVKTPCKGKDKPEPLKDANRSHANSADRANERTRSRRAGRS</sequence>
<dbReference type="AlphaFoldDB" id="A0A372GPB6"/>
<name>A0A372GPB6_9ACTN</name>
<dbReference type="EMBL" id="QVNQ01000001">
    <property type="protein sequence ID" value="RFS87237.1"/>
    <property type="molecule type" value="Genomic_DNA"/>
</dbReference>
<organism evidence="5 6">
    <name type="scientific">Actinomadura spongiicola</name>
    <dbReference type="NCBI Taxonomy" id="2303421"/>
    <lineage>
        <taxon>Bacteria</taxon>
        <taxon>Bacillati</taxon>
        <taxon>Actinomycetota</taxon>
        <taxon>Actinomycetes</taxon>
        <taxon>Streptosporangiales</taxon>
        <taxon>Thermomonosporaceae</taxon>
        <taxon>Actinomadura</taxon>
    </lineage>
</organism>
<gene>
    <name evidence="5" type="ORF">D0T12_03070</name>
</gene>
<dbReference type="Proteomes" id="UP000262882">
    <property type="component" value="Unassembled WGS sequence"/>
</dbReference>
<evidence type="ECO:0000313" key="5">
    <source>
        <dbReference type="EMBL" id="RFS87237.1"/>
    </source>
</evidence>
<feature type="domain" description="DDE Tnp4" evidence="4">
    <location>
        <begin position="3"/>
        <end position="75"/>
    </location>
</feature>
<evidence type="ECO:0000259" key="4">
    <source>
        <dbReference type="Pfam" id="PF13359"/>
    </source>
</evidence>
<proteinExistence type="predicted"/>
<evidence type="ECO:0000256" key="1">
    <source>
        <dbReference type="ARBA" id="ARBA00001968"/>
    </source>
</evidence>
<feature type="region of interest" description="Disordered" evidence="3">
    <location>
        <begin position="50"/>
        <end position="93"/>
    </location>
</feature>
<keyword evidence="2" id="KW-0479">Metal-binding</keyword>
<evidence type="ECO:0000256" key="2">
    <source>
        <dbReference type="ARBA" id="ARBA00022723"/>
    </source>
</evidence>
<protein>
    <recommendedName>
        <fullName evidence="4">DDE Tnp4 domain-containing protein</fullName>
    </recommendedName>
</protein>
<reference evidence="5 6" key="1">
    <citation type="submission" date="2018-08" db="EMBL/GenBank/DDBJ databases">
        <title>Actinomadura spongicola sp. nov., isolated from marine sponge Leucetta chagosensis.</title>
        <authorList>
            <person name="Li L."/>
            <person name="Lin H.W."/>
        </authorList>
    </citation>
    <scope>NUCLEOTIDE SEQUENCE [LARGE SCALE GENOMIC DNA]</scope>
    <source>
        <strain evidence="5 6">LHW52907</strain>
    </source>
</reference>
<dbReference type="Pfam" id="PF13359">
    <property type="entry name" value="DDE_Tnp_4"/>
    <property type="match status" value="1"/>
</dbReference>
<keyword evidence="6" id="KW-1185">Reference proteome</keyword>
<evidence type="ECO:0000256" key="3">
    <source>
        <dbReference type="SAM" id="MobiDB-lite"/>
    </source>
</evidence>
<accession>A0A372GPB6</accession>
<evidence type="ECO:0000313" key="6">
    <source>
        <dbReference type="Proteomes" id="UP000262882"/>
    </source>
</evidence>
<dbReference type="InterPro" id="IPR027806">
    <property type="entry name" value="HARBI1_dom"/>
</dbReference>